<accession>A0A4R1LTP7</accession>
<evidence type="ECO:0000256" key="13">
    <source>
        <dbReference type="ARBA" id="ARBA00023204"/>
    </source>
</evidence>
<comment type="subcellular location">
    <subcellularLocation>
        <location evidence="1">Cytoplasm</location>
    </subcellularLocation>
</comment>
<dbReference type="InterPro" id="IPR013815">
    <property type="entry name" value="ATP_grasp_subdomain_1"/>
</dbReference>
<sequence length="938" mass="103847">MAGNTAENPKTHILIKGARVHNLKNIDVSIPKNRLVVITGMSGSGKSSLAFDTLYAEGRRRYIESLSSYARQFMGRMNKPEVDYIKGIAPAIAIEQKVITSNPRSTVGTSTEIYDYLKLLFSRVGKTISPISGKEVTKDTVTSVVNFMIALPEDTVVTLFSPLQPHNERTLKEELSILLQKGFVRVKWMGVIEKTETLLEDQSIPNEMLKVGDLSIVVDRIRVDGEEETMSRMGDSVQTAFFEGKGVCTIEANGEEYLFSDLFESDGMSFEEPSPNFFSFNNPYGACPRCEGYGKIIGIDPDLVIPDKSKSVYDGAIAPWRGLKMGEWLNKLVDNALKFDFPIHRSYSDLTEAQKELLWTGNKHFSGLNAFFKDLEEHAYKIQYRVMLSRYRGKTDCPECRGTRLRKDAAYVKINGRSIQDVVLLPVAKALEFFQQLTLTDTEIKIAKRLLLEINNRLTFLNEVGLPYLTLNRLSNSLSGGESQRINLATSLGSSLVGSIYVLDEPSIGLHPRDTNRLISVLKSLRDVGNSVVVVEHEQEMMQAADYIIDIGPEAGSQGGELVYAGDYDGILESEESYTGKYLSGREAIETPSYRRSWNSSVIVKGARQNNLKGVDVTFPLGVFTVVTGVSGSGKTSLIKQILYPALQKAIGSYAGEQTGLFDGLEGDVNLVEHIEMVDQNPIGRSSRSNPVTYVKAWDEIRNLYSSLPSAKALGLKPSSFSFNVEGGRCDVCQGEGEIKVEMQFIADIYLPCEACDGNRFKQHVIDVVYNEKSIADILRLTIDEALEFFKDHPKIAARLKPLSDVGLGYVQLGQSSNTLSGGEAQRIKLASFLVKGNACKNTLFIFDEPTTGLHFHDIKKLLKSFNALLEQGNTILVIEHNMDVIKCADWLIDIGPEGGEKGGQIVFAGKPEDIVNCDQSYTGQYLAPHLKAFTNTI</sequence>
<dbReference type="Pfam" id="PF17755">
    <property type="entry name" value="UvrA_DNA-bind"/>
    <property type="match status" value="1"/>
</dbReference>
<dbReference type="GO" id="GO:0008270">
    <property type="term" value="F:zinc ion binding"/>
    <property type="evidence" value="ECO:0007669"/>
    <property type="project" value="UniProtKB-KW"/>
</dbReference>
<protein>
    <recommendedName>
        <fullName evidence="15">UvrABC system protein A</fullName>
    </recommendedName>
    <alternativeName>
        <fullName evidence="16">Excinuclease ABC subunit A</fullName>
    </alternativeName>
</protein>
<evidence type="ECO:0000256" key="6">
    <source>
        <dbReference type="ARBA" id="ARBA00022763"/>
    </source>
</evidence>
<organism evidence="18 19">
    <name type="scientific">Albibacterium bauzanense</name>
    <dbReference type="NCBI Taxonomy" id="653929"/>
    <lineage>
        <taxon>Bacteria</taxon>
        <taxon>Pseudomonadati</taxon>
        <taxon>Bacteroidota</taxon>
        <taxon>Sphingobacteriia</taxon>
        <taxon>Sphingobacteriales</taxon>
        <taxon>Sphingobacteriaceae</taxon>
        <taxon>Albibacterium</taxon>
    </lineage>
</organism>
<comment type="caution">
    <text evidence="18">The sequence shown here is derived from an EMBL/GenBank/DDBJ whole genome shotgun (WGS) entry which is preliminary data.</text>
</comment>
<dbReference type="Gene3D" id="1.10.8.280">
    <property type="entry name" value="ABC transporter ATPase domain-like"/>
    <property type="match status" value="1"/>
</dbReference>
<evidence type="ECO:0000256" key="10">
    <source>
        <dbReference type="ARBA" id="ARBA00022840"/>
    </source>
</evidence>
<proteinExistence type="inferred from homology"/>
<evidence type="ECO:0000256" key="5">
    <source>
        <dbReference type="ARBA" id="ARBA00022741"/>
    </source>
</evidence>
<keyword evidence="8" id="KW-0863">Zinc-finger</keyword>
<evidence type="ECO:0000313" key="18">
    <source>
        <dbReference type="EMBL" id="TCK82698.1"/>
    </source>
</evidence>
<dbReference type="EMBL" id="SMGO01000002">
    <property type="protein sequence ID" value="TCK82698.1"/>
    <property type="molecule type" value="Genomic_DNA"/>
</dbReference>
<feature type="domain" description="ABC transporter" evidence="17">
    <location>
        <begin position="589"/>
        <end position="928"/>
    </location>
</feature>
<evidence type="ECO:0000256" key="14">
    <source>
        <dbReference type="ARBA" id="ARBA00038000"/>
    </source>
</evidence>
<dbReference type="InterPro" id="IPR041102">
    <property type="entry name" value="UvrA_inter"/>
</dbReference>
<evidence type="ECO:0000256" key="8">
    <source>
        <dbReference type="ARBA" id="ARBA00022771"/>
    </source>
</evidence>
<dbReference type="PROSITE" id="PS50893">
    <property type="entry name" value="ABC_TRANSPORTER_2"/>
    <property type="match status" value="1"/>
</dbReference>
<dbReference type="PANTHER" id="PTHR43152:SF3">
    <property type="entry name" value="UVRABC SYSTEM PROTEIN A"/>
    <property type="match status" value="1"/>
</dbReference>
<evidence type="ECO:0000313" key="19">
    <source>
        <dbReference type="Proteomes" id="UP000294616"/>
    </source>
</evidence>
<dbReference type="Gene3D" id="1.20.1580.10">
    <property type="entry name" value="ABC transporter ATPase like domain"/>
    <property type="match status" value="2"/>
</dbReference>
<dbReference type="InterPro" id="IPR004602">
    <property type="entry name" value="UvrA"/>
</dbReference>
<dbReference type="Gene3D" id="3.30.1490.20">
    <property type="entry name" value="ATP-grasp fold, A domain"/>
    <property type="match status" value="1"/>
</dbReference>
<keyword evidence="5" id="KW-0547">Nucleotide-binding</keyword>
<dbReference type="GO" id="GO:0009380">
    <property type="term" value="C:excinuclease repair complex"/>
    <property type="evidence" value="ECO:0007669"/>
    <property type="project" value="InterPro"/>
</dbReference>
<evidence type="ECO:0000259" key="17">
    <source>
        <dbReference type="PROSITE" id="PS50893"/>
    </source>
</evidence>
<evidence type="ECO:0000256" key="3">
    <source>
        <dbReference type="ARBA" id="ARBA00022723"/>
    </source>
</evidence>
<evidence type="ECO:0000256" key="11">
    <source>
        <dbReference type="ARBA" id="ARBA00022881"/>
    </source>
</evidence>
<gene>
    <name evidence="18" type="ORF">C8N28_1282</name>
</gene>
<keyword evidence="2" id="KW-0963">Cytoplasm</keyword>
<dbReference type="Gene3D" id="3.40.50.300">
    <property type="entry name" value="P-loop containing nucleotide triphosphate hydrolases"/>
    <property type="match status" value="2"/>
</dbReference>
<dbReference type="InterPro" id="IPR041552">
    <property type="entry name" value="UvrA_DNA-bd"/>
</dbReference>
<name>A0A4R1LTP7_9SPHI</name>
<evidence type="ECO:0000256" key="1">
    <source>
        <dbReference type="ARBA" id="ARBA00004496"/>
    </source>
</evidence>
<keyword evidence="3" id="KW-0479">Metal-binding</keyword>
<evidence type="ECO:0000256" key="12">
    <source>
        <dbReference type="ARBA" id="ARBA00023125"/>
    </source>
</evidence>
<evidence type="ECO:0000256" key="7">
    <source>
        <dbReference type="ARBA" id="ARBA00022769"/>
    </source>
</evidence>
<keyword evidence="7" id="KW-0228">DNA excision</keyword>
<evidence type="ECO:0000256" key="15">
    <source>
        <dbReference type="ARBA" id="ARBA00039316"/>
    </source>
</evidence>
<dbReference type="Pfam" id="PF17760">
    <property type="entry name" value="UvrA_inter"/>
    <property type="match status" value="1"/>
</dbReference>
<dbReference type="GO" id="GO:0006289">
    <property type="term" value="P:nucleotide-excision repair"/>
    <property type="evidence" value="ECO:0007669"/>
    <property type="project" value="InterPro"/>
</dbReference>
<keyword evidence="13" id="KW-0234">DNA repair</keyword>
<dbReference type="OrthoDB" id="9809851at2"/>
<dbReference type="InterPro" id="IPR017871">
    <property type="entry name" value="ABC_transporter-like_CS"/>
</dbReference>
<keyword evidence="6" id="KW-0227">DNA damage</keyword>
<evidence type="ECO:0000256" key="4">
    <source>
        <dbReference type="ARBA" id="ARBA00022737"/>
    </source>
</evidence>
<dbReference type="RefSeq" id="WP_132222755.1">
    <property type="nucleotide sequence ID" value="NZ_SMGO01000002.1"/>
</dbReference>
<dbReference type="PANTHER" id="PTHR43152">
    <property type="entry name" value="UVRABC SYSTEM PROTEIN A"/>
    <property type="match status" value="1"/>
</dbReference>
<dbReference type="GO" id="GO:0016887">
    <property type="term" value="F:ATP hydrolysis activity"/>
    <property type="evidence" value="ECO:0007669"/>
    <property type="project" value="InterPro"/>
</dbReference>
<reference evidence="18 19" key="1">
    <citation type="submission" date="2019-03" db="EMBL/GenBank/DDBJ databases">
        <title>Genomic Encyclopedia of Archaeal and Bacterial Type Strains, Phase II (KMG-II): from individual species to whole genera.</title>
        <authorList>
            <person name="Goeker M."/>
        </authorList>
    </citation>
    <scope>NUCLEOTIDE SEQUENCE [LARGE SCALE GENOMIC DNA]</scope>
    <source>
        <strain evidence="18 19">DSM 22554</strain>
    </source>
</reference>
<dbReference type="SUPFAM" id="SSF52540">
    <property type="entry name" value="P-loop containing nucleoside triphosphate hydrolases"/>
    <property type="match status" value="2"/>
</dbReference>
<dbReference type="GO" id="GO:0004518">
    <property type="term" value="F:nuclease activity"/>
    <property type="evidence" value="ECO:0007669"/>
    <property type="project" value="UniProtKB-KW"/>
</dbReference>
<dbReference type="GO" id="GO:0003677">
    <property type="term" value="F:DNA binding"/>
    <property type="evidence" value="ECO:0007669"/>
    <property type="project" value="UniProtKB-KW"/>
</dbReference>
<comment type="similarity">
    <text evidence="14">Belongs to the ABC transporter superfamily. UvrA family.</text>
</comment>
<dbReference type="AlphaFoldDB" id="A0A4R1LTP7"/>
<keyword evidence="19" id="KW-1185">Reference proteome</keyword>
<keyword evidence="11" id="KW-0267">Excision nuclease</keyword>
<evidence type="ECO:0000256" key="9">
    <source>
        <dbReference type="ARBA" id="ARBA00022833"/>
    </source>
</evidence>
<keyword evidence="10" id="KW-0067">ATP-binding</keyword>
<dbReference type="InterPro" id="IPR027417">
    <property type="entry name" value="P-loop_NTPase"/>
</dbReference>
<keyword evidence="9" id="KW-0862">Zinc</keyword>
<evidence type="ECO:0000256" key="16">
    <source>
        <dbReference type="ARBA" id="ARBA00042156"/>
    </source>
</evidence>
<keyword evidence="12" id="KW-0238">DNA-binding</keyword>
<dbReference type="GO" id="GO:0005737">
    <property type="term" value="C:cytoplasm"/>
    <property type="evidence" value="ECO:0007669"/>
    <property type="project" value="UniProtKB-SubCell"/>
</dbReference>
<evidence type="ECO:0000256" key="2">
    <source>
        <dbReference type="ARBA" id="ARBA00022490"/>
    </source>
</evidence>
<dbReference type="GO" id="GO:0005524">
    <property type="term" value="F:ATP binding"/>
    <property type="evidence" value="ECO:0007669"/>
    <property type="project" value="UniProtKB-KW"/>
</dbReference>
<dbReference type="Proteomes" id="UP000294616">
    <property type="component" value="Unassembled WGS sequence"/>
</dbReference>
<dbReference type="NCBIfam" id="TIGR00630">
    <property type="entry name" value="uvra"/>
    <property type="match status" value="1"/>
</dbReference>
<keyword evidence="4" id="KW-0677">Repeat</keyword>
<dbReference type="PROSITE" id="PS00211">
    <property type="entry name" value="ABC_TRANSPORTER_1"/>
    <property type="match status" value="2"/>
</dbReference>
<dbReference type="InterPro" id="IPR003439">
    <property type="entry name" value="ABC_transporter-like_ATP-bd"/>
</dbReference>